<dbReference type="Gene3D" id="2.60.40.1260">
    <property type="entry name" value="Lamin Tail domain"/>
    <property type="match status" value="1"/>
</dbReference>
<feature type="transmembrane region" description="Helical" evidence="7">
    <location>
        <begin position="238"/>
        <end position="258"/>
    </location>
</feature>
<comment type="caution">
    <text evidence="9">The sequence shown here is derived from an EMBL/GenBank/DDBJ whole genome shotgun (WGS) entry which is preliminary data.</text>
</comment>
<evidence type="ECO:0000313" key="9">
    <source>
        <dbReference type="EMBL" id="KKR11405.1"/>
    </source>
</evidence>
<dbReference type="EMBL" id="LBWP01000008">
    <property type="protein sequence ID" value="KKR11405.1"/>
    <property type="molecule type" value="Genomic_DNA"/>
</dbReference>
<proteinExistence type="predicted"/>
<dbReference type="Gene3D" id="2.10.109.10">
    <property type="entry name" value="Umud Fragment, subunit A"/>
    <property type="match status" value="1"/>
</dbReference>
<dbReference type="AlphaFoldDB" id="A0A0G0QLX8"/>
<dbReference type="InterPro" id="IPR036286">
    <property type="entry name" value="LexA/Signal_pep-like_sf"/>
</dbReference>
<evidence type="ECO:0000256" key="6">
    <source>
        <dbReference type="SAM" id="MobiDB-lite"/>
    </source>
</evidence>
<keyword evidence="4 7" id="KW-0472">Membrane</keyword>
<feature type="region of interest" description="Disordered" evidence="6">
    <location>
        <begin position="420"/>
        <end position="460"/>
    </location>
</feature>
<evidence type="ECO:0000256" key="2">
    <source>
        <dbReference type="ARBA" id="ARBA00022692"/>
    </source>
</evidence>
<reference evidence="9 10" key="1">
    <citation type="journal article" date="2015" name="Nature">
        <title>rRNA introns, odd ribosomes, and small enigmatic genomes across a large radiation of phyla.</title>
        <authorList>
            <person name="Brown C.T."/>
            <person name="Hug L.A."/>
            <person name="Thomas B.C."/>
            <person name="Sharon I."/>
            <person name="Castelle C.J."/>
            <person name="Singh A."/>
            <person name="Wilkins M.J."/>
            <person name="Williams K.H."/>
            <person name="Banfield J.F."/>
        </authorList>
    </citation>
    <scope>NUCLEOTIDE SEQUENCE [LARGE SCALE GENOMIC DNA]</scope>
</reference>
<dbReference type="PANTHER" id="PTHR10806">
    <property type="entry name" value="SIGNAL PEPTIDASE COMPLEX CATALYTIC SUBUNIT SEC11"/>
    <property type="match status" value="1"/>
</dbReference>
<evidence type="ECO:0000256" key="3">
    <source>
        <dbReference type="ARBA" id="ARBA00022989"/>
    </source>
</evidence>
<sequence>MKKYLVGGILLFFVPVWLALLFVFGQNTAAYLLNSKEKNILALKNTNPDLIGINLPKLYLVQSGSMQPTVGVGSVVVVSPEKTYVNGDIVSFDVQGTGKTIITHRIAYKEFPNGVNSDAVYMTKGDANEDFDTTKISDKNIIGKVRLVIPYLGYLASAAKKPWGFILLVIVPATILIYEELKTIFGEGKRGARKVLGKIKKTDLHSVSLSYPKMSEPDSEGKKGGNGKLFSNLLKTTAYFIPVFGGVLVMTAVSSSFLSDKEQAFGNFFQAASTVDTQPPEVTPTPTVGPVDCSNPKIVINEVYYDVASDKGNDGGADSDEWVELYNTSDCDVDLKDWTLTDNNTTASISHSNKFIVAHGFALISKSASTWSHWTVPSSAEKIEIGVEIGNGLANGGDRVILKNNSAVVVDQMSYGSDTTAYTPASPDVAEGHSLSRNPLGTDTNTAADFVDTNPPTPGV</sequence>
<dbReference type="PANTHER" id="PTHR10806:SF6">
    <property type="entry name" value="SIGNAL PEPTIDASE COMPLEX CATALYTIC SUBUNIT SEC11"/>
    <property type="match status" value="1"/>
</dbReference>
<dbReference type="EC" id="3.4.21.89" evidence="5"/>
<keyword evidence="2 7" id="KW-0812">Transmembrane</keyword>
<dbReference type="CDD" id="cd06530">
    <property type="entry name" value="S26_SPase_I"/>
    <property type="match status" value="1"/>
</dbReference>
<dbReference type="Pfam" id="PF00932">
    <property type="entry name" value="LTD"/>
    <property type="match status" value="1"/>
</dbReference>
<evidence type="ECO:0000256" key="5">
    <source>
        <dbReference type="NCBIfam" id="TIGR02228"/>
    </source>
</evidence>
<feature type="transmembrane region" description="Helical" evidence="7">
    <location>
        <begin position="163"/>
        <end position="181"/>
    </location>
</feature>
<dbReference type="NCBIfam" id="TIGR02228">
    <property type="entry name" value="sigpep_I_arch"/>
    <property type="match status" value="1"/>
</dbReference>
<dbReference type="GO" id="GO:0004252">
    <property type="term" value="F:serine-type endopeptidase activity"/>
    <property type="evidence" value="ECO:0007669"/>
    <property type="project" value="UniProtKB-UniRule"/>
</dbReference>
<comment type="subcellular location">
    <subcellularLocation>
        <location evidence="1">Membrane</location>
    </subcellularLocation>
</comment>
<feature type="domain" description="LTD" evidence="8">
    <location>
        <begin position="284"/>
        <end position="417"/>
    </location>
</feature>
<evidence type="ECO:0000256" key="1">
    <source>
        <dbReference type="ARBA" id="ARBA00004370"/>
    </source>
</evidence>
<evidence type="ECO:0000313" key="10">
    <source>
        <dbReference type="Proteomes" id="UP000034246"/>
    </source>
</evidence>
<dbReference type="SUPFAM" id="SSF51306">
    <property type="entry name" value="LexA/Signal peptidase"/>
    <property type="match status" value="1"/>
</dbReference>
<dbReference type="InterPro" id="IPR019533">
    <property type="entry name" value="Peptidase_S26"/>
</dbReference>
<accession>A0A0G0QLX8</accession>
<feature type="compositionally biased region" description="Polar residues" evidence="6">
    <location>
        <begin position="435"/>
        <end position="447"/>
    </location>
</feature>
<dbReference type="STRING" id="1618550.UT39_C0008G0038"/>
<keyword evidence="3 7" id="KW-1133">Transmembrane helix</keyword>
<dbReference type="GO" id="GO:0006465">
    <property type="term" value="P:signal peptide processing"/>
    <property type="evidence" value="ECO:0007669"/>
    <property type="project" value="UniProtKB-UniRule"/>
</dbReference>
<dbReference type="InterPro" id="IPR036415">
    <property type="entry name" value="Lamin_tail_dom_sf"/>
</dbReference>
<dbReference type="InterPro" id="IPR001733">
    <property type="entry name" value="Peptidase_S26B"/>
</dbReference>
<name>A0A0G0QLX8_9BACT</name>
<dbReference type="InterPro" id="IPR001322">
    <property type="entry name" value="Lamin_tail_dom"/>
</dbReference>
<dbReference type="Proteomes" id="UP000034246">
    <property type="component" value="Unassembled WGS sequence"/>
</dbReference>
<gene>
    <name evidence="9" type="ORF">UT39_C0008G0038</name>
</gene>
<dbReference type="SUPFAM" id="SSF74853">
    <property type="entry name" value="Lamin A/C globular tail domain"/>
    <property type="match status" value="1"/>
</dbReference>
<evidence type="ECO:0000256" key="7">
    <source>
        <dbReference type="SAM" id="Phobius"/>
    </source>
</evidence>
<dbReference type="GO" id="GO:0016020">
    <property type="term" value="C:membrane"/>
    <property type="evidence" value="ECO:0007669"/>
    <property type="project" value="UniProtKB-SubCell"/>
</dbReference>
<evidence type="ECO:0000259" key="8">
    <source>
        <dbReference type="PROSITE" id="PS51841"/>
    </source>
</evidence>
<organism evidence="9 10">
    <name type="scientific">Candidatus Woesebacteria bacterium GW2011_GWA1_39_21</name>
    <dbReference type="NCBI Taxonomy" id="1618550"/>
    <lineage>
        <taxon>Bacteria</taxon>
        <taxon>Candidatus Woeseibacteriota</taxon>
    </lineage>
</organism>
<evidence type="ECO:0000256" key="4">
    <source>
        <dbReference type="ARBA" id="ARBA00023136"/>
    </source>
</evidence>
<protein>
    <recommendedName>
        <fullName evidence="5">Signal peptidase I</fullName>
        <ecNumber evidence="5">3.4.21.89</ecNumber>
    </recommendedName>
</protein>
<dbReference type="PROSITE" id="PS51841">
    <property type="entry name" value="LTD"/>
    <property type="match status" value="1"/>
</dbReference>
<dbReference type="GO" id="GO:0009003">
    <property type="term" value="F:signal peptidase activity"/>
    <property type="evidence" value="ECO:0007669"/>
    <property type="project" value="UniProtKB-EC"/>
</dbReference>